<protein>
    <submittedName>
        <fullName evidence="3">Uncharacterized protein</fullName>
    </submittedName>
</protein>
<feature type="compositionally biased region" description="Pro residues" evidence="2">
    <location>
        <begin position="44"/>
        <end position="54"/>
    </location>
</feature>
<gene>
    <name evidence="3" type="ORF">XAT740_LOCUS26453</name>
</gene>
<evidence type="ECO:0000313" key="4">
    <source>
        <dbReference type="Proteomes" id="UP000663828"/>
    </source>
</evidence>
<evidence type="ECO:0000313" key="3">
    <source>
        <dbReference type="EMBL" id="CAF1254746.1"/>
    </source>
</evidence>
<dbReference type="AlphaFoldDB" id="A0A815AB85"/>
<feature type="region of interest" description="Disordered" evidence="2">
    <location>
        <begin position="166"/>
        <end position="195"/>
    </location>
</feature>
<keyword evidence="4" id="KW-1185">Reference proteome</keyword>
<comment type="caution">
    <text evidence="3">The sequence shown here is derived from an EMBL/GenBank/DDBJ whole genome shotgun (WGS) entry which is preliminary data.</text>
</comment>
<proteinExistence type="predicted"/>
<organism evidence="3 4">
    <name type="scientific">Adineta ricciae</name>
    <name type="common">Rotifer</name>
    <dbReference type="NCBI Taxonomy" id="249248"/>
    <lineage>
        <taxon>Eukaryota</taxon>
        <taxon>Metazoa</taxon>
        <taxon>Spiralia</taxon>
        <taxon>Gnathifera</taxon>
        <taxon>Rotifera</taxon>
        <taxon>Eurotatoria</taxon>
        <taxon>Bdelloidea</taxon>
        <taxon>Adinetida</taxon>
        <taxon>Adinetidae</taxon>
        <taxon>Adineta</taxon>
    </lineage>
</organism>
<dbReference type="EMBL" id="CAJNOR010002151">
    <property type="protein sequence ID" value="CAF1254746.1"/>
    <property type="molecule type" value="Genomic_DNA"/>
</dbReference>
<dbReference type="PANTHER" id="PTHR15904">
    <property type="entry name" value="FAM13"/>
    <property type="match status" value="1"/>
</dbReference>
<feature type="region of interest" description="Disordered" evidence="2">
    <location>
        <begin position="221"/>
        <end position="265"/>
    </location>
</feature>
<feature type="compositionally biased region" description="Low complexity" evidence="2">
    <location>
        <begin position="242"/>
        <end position="260"/>
    </location>
</feature>
<feature type="compositionally biased region" description="Polar residues" evidence="2">
    <location>
        <begin position="181"/>
        <end position="192"/>
    </location>
</feature>
<accession>A0A815AB85</accession>
<dbReference type="Proteomes" id="UP000663828">
    <property type="component" value="Unassembled WGS sequence"/>
</dbReference>
<keyword evidence="1" id="KW-0175">Coiled coil</keyword>
<evidence type="ECO:0000256" key="1">
    <source>
        <dbReference type="SAM" id="Coils"/>
    </source>
</evidence>
<dbReference type="InterPro" id="IPR039102">
    <property type="entry name" value="FAM13"/>
</dbReference>
<sequence>MNNLNDPMFSTPYQFSRWSPSLIRPSNHFTSTKSSLQPESRSHSPPPLYQPAPTPDLDEESTTVSSQTPVRIKSAMLAVPLKANFEEGTSNSFAKQSHERRKIAQERKLRKQQAQKFAHIDSDNWFHLRQTSAPLKRLIKTDECLIDLQTMQLNYEKLKHTILQEPNRKSESGCIRPRTSVPKSASLTTQPRLSKRTTDVYSKPVLEAFIVASKPLHSLQTIDNTHSPKTRFKVTKPPSSAPPRMRSSPLSTATTTTTTHPPCPPAPILPPTTNETLPVIEEQPSIVSTEPFVRPKTASQTSIKSTIKLQNQIPRCRSAIDTKSSSKPSPRFILITDDEHRIECWYHRYPFIISSDFLQSFQSKSSPPTISAYFIDENSQSIDVNKISKGHLQDKPFHRDYDWKKYDLILISDKIYQNTMIYLQPIVNLVSKSSGKPIQIHQVNQQEDLKTQVTCFSIDGFLFRGITPSEHYYHFSQSFPQALLIRPKSTLTFEQCYNSHRSKINRSSDLLFADGKYSLTCLSSKLSTSRTFLSNQSSTKTTPERDTLFQSTPIDLDYLENEIRKIQERIAKHRLKHNRPKDLSEMTNKQILEEKTNVQQELLRFENKYSKPTQSEQKKIVKPLYDYYRQLKRLVENQQQT</sequence>
<reference evidence="3" key="1">
    <citation type="submission" date="2021-02" db="EMBL/GenBank/DDBJ databases">
        <authorList>
            <person name="Nowell W R."/>
        </authorList>
    </citation>
    <scope>NUCLEOTIDE SEQUENCE</scope>
</reference>
<feature type="coiled-coil region" evidence="1">
    <location>
        <begin position="556"/>
        <end position="608"/>
    </location>
</feature>
<dbReference type="PANTHER" id="PTHR15904:SF17">
    <property type="entry name" value="RHO-GAP DOMAIN-CONTAINING PROTEIN"/>
    <property type="match status" value="1"/>
</dbReference>
<feature type="compositionally biased region" description="Polar residues" evidence="2">
    <location>
        <begin position="27"/>
        <end position="39"/>
    </location>
</feature>
<feature type="region of interest" description="Disordered" evidence="2">
    <location>
        <begin position="26"/>
        <end position="68"/>
    </location>
</feature>
<name>A0A815AB85_ADIRI</name>
<evidence type="ECO:0000256" key="2">
    <source>
        <dbReference type="SAM" id="MobiDB-lite"/>
    </source>
</evidence>